<keyword evidence="2" id="KW-1185">Reference proteome</keyword>
<name>A0ACC6M7L1_9BACI</name>
<proteinExistence type="predicted"/>
<dbReference type="EMBL" id="JAWZSR010000008">
    <property type="protein sequence ID" value="MDX8046963.1"/>
    <property type="molecule type" value="Genomic_DNA"/>
</dbReference>
<comment type="caution">
    <text evidence="1">The sequence shown here is derived from an EMBL/GenBank/DDBJ whole genome shotgun (WGS) entry which is preliminary data.</text>
</comment>
<sequence length="463" mass="51297">MSEQKEIKEIKKKIDIHIEKSRLTASIYLKDVDGLEEITEEDVIRLLDSYEVSFGITSFASFDWKQKLKETSNFVIAKGAEAENGLNGKLILKQSTDQTLSDKEKTNFRDVVKIPMVEEGDILAQLIPPTDGKAGRDVFNRPLKAKKGKKLTCKSGEGVLFNEEDKTFIAATSGQLSVGERVISVFPLYEITGDLSLETGNVKFNGSVWIKGSVPSGYQVDAKGDVTIQGIVESAQVNAGGNIVINEGIAGMDNANVTAKGSIEVGYINQADVTAGQDLIVKKSIMHSNCFAQQSIYCTNGSIIGGSCSAGKVIEVKNVGNPANTKTELAFGIQKSIMDRVNELKVKQKELSENEQKLRNLGYQLQQRKESSGGLSSKERITLLKQRNMFSKTREALLQVEEELNELQFEIGNFSGLELIVKGRSYENVELLFGKYKRKLNQEHHYFRAYLDEKEVTIQTLSQ</sequence>
<organism evidence="1 2">
    <name type="scientific">Gracilibacillus pellucidus</name>
    <dbReference type="NCBI Taxonomy" id="3095368"/>
    <lineage>
        <taxon>Bacteria</taxon>
        <taxon>Bacillati</taxon>
        <taxon>Bacillota</taxon>
        <taxon>Bacilli</taxon>
        <taxon>Bacillales</taxon>
        <taxon>Bacillaceae</taxon>
        <taxon>Gracilibacillus</taxon>
    </lineage>
</organism>
<reference evidence="1" key="1">
    <citation type="submission" date="2023-11" db="EMBL/GenBank/DDBJ databases">
        <title>Gracilibacillus pellucida a moderately halophilic bacterium isolated from saline soil in Xinjiang province.</title>
        <authorList>
            <person name="Zhang Z."/>
            <person name="Tan F."/>
            <person name="Wang Y."/>
            <person name="Xia M."/>
        </authorList>
    </citation>
    <scope>NUCLEOTIDE SEQUENCE</scope>
    <source>
        <strain evidence="1">S3-1-1</strain>
    </source>
</reference>
<accession>A0ACC6M7L1</accession>
<evidence type="ECO:0000313" key="2">
    <source>
        <dbReference type="Proteomes" id="UP001277972"/>
    </source>
</evidence>
<gene>
    <name evidence="1" type="ORF">SH601_13295</name>
</gene>
<protein>
    <submittedName>
        <fullName evidence="1">FapA family protein</fullName>
    </submittedName>
</protein>
<evidence type="ECO:0000313" key="1">
    <source>
        <dbReference type="EMBL" id="MDX8046963.1"/>
    </source>
</evidence>
<dbReference type="Proteomes" id="UP001277972">
    <property type="component" value="Unassembled WGS sequence"/>
</dbReference>